<protein>
    <recommendedName>
        <fullName evidence="3">Secretion system C-terminal sorting domain-containing protein</fullName>
    </recommendedName>
</protein>
<name>A0A2U8QSA7_9FLAO</name>
<gene>
    <name evidence="4" type="ORF">DI487_01950</name>
</gene>
<dbReference type="Proteomes" id="UP000245429">
    <property type="component" value="Chromosome"/>
</dbReference>
<sequence>MKTKLFNQVTFKNLILILMLNLSISTFAVNSIEVDFSSSSNAFVKTVSGTSNGVDTYKTFTITIPFYSNTLDLLSLRTDYAGSCSGSVMINVNGVNSTYASNGNTALHKWYSIPNLPVGTTYYTVKSFCGSVEITGSRQLIRVIIVKEAAPVLNLNIAASCSTNSDGTYNGYISIKGTGTYTNATHLYLKTTAPTTACPSTQMNIPALGNTAANGSINNSGFFSCNTNGTYTVQLLYKRVNLSGNLIVYTIPSGSYNWTDYSFTKTFKMCFNLAEPIRNHLALKNSDIKLTNPVKDVMLLEITNDTNISYEITIYDFSGLIVKKEALTNINKKGPNTINVQNLRKGIYLVEINNGKEIIRKKIIKE</sequence>
<dbReference type="EMBL" id="CP029463">
    <property type="protein sequence ID" value="AWM12756.1"/>
    <property type="molecule type" value="Genomic_DNA"/>
</dbReference>
<organism evidence="4 5">
    <name type="scientific">Flavobacterium sediminis</name>
    <dbReference type="NCBI Taxonomy" id="2201181"/>
    <lineage>
        <taxon>Bacteria</taxon>
        <taxon>Pseudomonadati</taxon>
        <taxon>Bacteroidota</taxon>
        <taxon>Flavobacteriia</taxon>
        <taxon>Flavobacteriales</taxon>
        <taxon>Flavobacteriaceae</taxon>
        <taxon>Flavobacterium</taxon>
    </lineage>
</organism>
<dbReference type="NCBIfam" id="TIGR04183">
    <property type="entry name" value="Por_Secre_tail"/>
    <property type="match status" value="1"/>
</dbReference>
<dbReference type="InterPro" id="IPR026444">
    <property type="entry name" value="Secre_tail"/>
</dbReference>
<dbReference type="OrthoDB" id="1328045at2"/>
<keyword evidence="1 2" id="KW-0732">Signal</keyword>
<dbReference type="RefSeq" id="WP_109568165.1">
    <property type="nucleotide sequence ID" value="NZ_CP029463.1"/>
</dbReference>
<evidence type="ECO:0000256" key="2">
    <source>
        <dbReference type="SAM" id="SignalP"/>
    </source>
</evidence>
<feature type="domain" description="Secretion system C-terminal sorting" evidence="3">
    <location>
        <begin position="292"/>
        <end position="364"/>
    </location>
</feature>
<evidence type="ECO:0000313" key="5">
    <source>
        <dbReference type="Proteomes" id="UP000245429"/>
    </source>
</evidence>
<dbReference type="KEGG" id="fse:DI487_01950"/>
<feature type="chain" id="PRO_5015846804" description="Secretion system C-terminal sorting domain-containing protein" evidence="2">
    <location>
        <begin position="29"/>
        <end position="366"/>
    </location>
</feature>
<proteinExistence type="predicted"/>
<dbReference type="AlphaFoldDB" id="A0A2U8QSA7"/>
<evidence type="ECO:0000256" key="1">
    <source>
        <dbReference type="ARBA" id="ARBA00022729"/>
    </source>
</evidence>
<feature type="signal peptide" evidence="2">
    <location>
        <begin position="1"/>
        <end position="28"/>
    </location>
</feature>
<evidence type="ECO:0000313" key="4">
    <source>
        <dbReference type="EMBL" id="AWM12756.1"/>
    </source>
</evidence>
<dbReference type="Pfam" id="PF18962">
    <property type="entry name" value="Por_Secre_tail"/>
    <property type="match status" value="1"/>
</dbReference>
<keyword evidence="5" id="KW-1185">Reference proteome</keyword>
<reference evidence="4 5" key="1">
    <citation type="submission" date="2018-05" db="EMBL/GenBank/DDBJ databases">
        <title>Flavobacterium sp. MEBiC07310.</title>
        <authorList>
            <person name="Baek K."/>
        </authorList>
    </citation>
    <scope>NUCLEOTIDE SEQUENCE [LARGE SCALE GENOMIC DNA]</scope>
    <source>
        <strain evidence="4 5">MEBiC07310</strain>
    </source>
</reference>
<evidence type="ECO:0000259" key="3">
    <source>
        <dbReference type="Pfam" id="PF18962"/>
    </source>
</evidence>
<accession>A0A2U8QSA7</accession>